<organism evidence="7 8">
    <name type="scientific">Candidatus Dojkabacteria bacterium</name>
    <dbReference type="NCBI Taxonomy" id="2099670"/>
    <lineage>
        <taxon>Bacteria</taxon>
        <taxon>Candidatus Dojkabacteria</taxon>
    </lineage>
</organism>
<keyword evidence="2" id="KW-0813">Transport</keyword>
<dbReference type="AlphaFoldDB" id="A0A955RJB7"/>
<name>A0A955RJB7_9BACT</name>
<dbReference type="Proteomes" id="UP000783287">
    <property type="component" value="Unassembled WGS sequence"/>
</dbReference>
<dbReference type="EMBL" id="JAGQLK010000101">
    <property type="protein sequence ID" value="MCA9383623.1"/>
    <property type="molecule type" value="Genomic_DNA"/>
</dbReference>
<evidence type="ECO:0000256" key="1">
    <source>
        <dbReference type="ARBA" id="ARBA00004370"/>
    </source>
</evidence>
<keyword evidence="5" id="KW-0472">Membrane</keyword>
<dbReference type="GO" id="GO:0016020">
    <property type="term" value="C:membrane"/>
    <property type="evidence" value="ECO:0007669"/>
    <property type="project" value="UniProtKB-SubCell"/>
</dbReference>
<evidence type="ECO:0000256" key="4">
    <source>
        <dbReference type="ARBA" id="ARBA00023065"/>
    </source>
</evidence>
<evidence type="ECO:0000313" key="7">
    <source>
        <dbReference type="EMBL" id="MCA9383623.1"/>
    </source>
</evidence>
<keyword evidence="3" id="KW-0375">Hydrogen ion transport</keyword>
<comment type="caution">
    <text evidence="7">The sequence shown here is derived from an EMBL/GenBank/DDBJ whole genome shotgun (WGS) entry which is preliminary data.</text>
</comment>
<evidence type="ECO:0000256" key="3">
    <source>
        <dbReference type="ARBA" id="ARBA00022781"/>
    </source>
</evidence>
<keyword evidence="6" id="KW-0066">ATP synthesis</keyword>
<sequence length="122" mass="13766">MEKQIAAKLYINRNSSEDLNLRLLRLLNDLEGANIEEVIKSYELITSGKIKVAHTLSSVDLESEQRSKIESKINSMFKDEELVFVFEVDEAVEFGIQIKVGDDEISFSTNSKLNDVLAENGN</sequence>
<evidence type="ECO:0000256" key="2">
    <source>
        <dbReference type="ARBA" id="ARBA00022448"/>
    </source>
</evidence>
<evidence type="ECO:0000313" key="8">
    <source>
        <dbReference type="Proteomes" id="UP000783287"/>
    </source>
</evidence>
<reference evidence="7" key="1">
    <citation type="submission" date="2020-04" db="EMBL/GenBank/DDBJ databases">
        <authorList>
            <person name="Zhang T."/>
        </authorList>
    </citation>
    <scope>NUCLEOTIDE SEQUENCE</scope>
    <source>
        <strain evidence="7">HKST-UBA14</strain>
    </source>
</reference>
<dbReference type="InterPro" id="IPR000711">
    <property type="entry name" value="ATPase_OSCP/dsu"/>
</dbReference>
<accession>A0A955RJB7</accession>
<reference evidence="7" key="2">
    <citation type="journal article" date="2021" name="Microbiome">
        <title>Successional dynamics and alternative stable states in a saline activated sludge microbial community over 9 years.</title>
        <authorList>
            <person name="Wang Y."/>
            <person name="Ye J."/>
            <person name="Ju F."/>
            <person name="Liu L."/>
            <person name="Boyd J.A."/>
            <person name="Deng Y."/>
            <person name="Parks D.H."/>
            <person name="Jiang X."/>
            <person name="Yin X."/>
            <person name="Woodcroft B.J."/>
            <person name="Tyson G.W."/>
            <person name="Hugenholtz P."/>
            <person name="Polz M.F."/>
            <person name="Zhang T."/>
        </authorList>
    </citation>
    <scope>NUCLEOTIDE SEQUENCE</scope>
    <source>
        <strain evidence="7">HKST-UBA14</strain>
    </source>
</reference>
<proteinExistence type="predicted"/>
<comment type="subcellular location">
    <subcellularLocation>
        <location evidence="1">Membrane</location>
    </subcellularLocation>
</comment>
<dbReference type="GO" id="GO:0046933">
    <property type="term" value="F:proton-transporting ATP synthase activity, rotational mechanism"/>
    <property type="evidence" value="ECO:0007669"/>
    <property type="project" value="InterPro"/>
</dbReference>
<evidence type="ECO:0000256" key="6">
    <source>
        <dbReference type="ARBA" id="ARBA00023310"/>
    </source>
</evidence>
<dbReference type="Pfam" id="PF00213">
    <property type="entry name" value="OSCP"/>
    <property type="match status" value="1"/>
</dbReference>
<keyword evidence="4" id="KW-0406">Ion transport</keyword>
<gene>
    <name evidence="7" type="ORF">KC909_04605</name>
</gene>
<evidence type="ECO:0000256" key="5">
    <source>
        <dbReference type="ARBA" id="ARBA00023136"/>
    </source>
</evidence>
<protein>
    <submittedName>
        <fullName evidence="7">F0F1 ATP synthase subunit delta</fullName>
    </submittedName>
</protein>